<reference evidence="2" key="1">
    <citation type="submission" date="2021-01" db="EMBL/GenBank/DDBJ databases">
        <title>Phytophthora aleatoria, a newly-described species from Pinus radiata is distinct from Phytophthora cactorum isolates based on comparative genomics.</title>
        <authorList>
            <person name="Mcdougal R."/>
            <person name="Panda P."/>
            <person name="Williams N."/>
            <person name="Studholme D.J."/>
        </authorList>
    </citation>
    <scope>NUCLEOTIDE SEQUENCE</scope>
    <source>
        <strain evidence="2">NZFS 4037</strain>
    </source>
</reference>
<organism evidence="2 3">
    <name type="scientific">Phytophthora aleatoria</name>
    <dbReference type="NCBI Taxonomy" id="2496075"/>
    <lineage>
        <taxon>Eukaryota</taxon>
        <taxon>Sar</taxon>
        <taxon>Stramenopiles</taxon>
        <taxon>Oomycota</taxon>
        <taxon>Peronosporomycetes</taxon>
        <taxon>Peronosporales</taxon>
        <taxon>Peronosporaceae</taxon>
        <taxon>Phytophthora</taxon>
    </lineage>
</organism>
<evidence type="ECO:0000256" key="1">
    <source>
        <dbReference type="SAM" id="Phobius"/>
    </source>
</evidence>
<feature type="transmembrane region" description="Helical" evidence="1">
    <location>
        <begin position="111"/>
        <end position="133"/>
    </location>
</feature>
<dbReference type="Proteomes" id="UP000709295">
    <property type="component" value="Unassembled WGS sequence"/>
</dbReference>
<protein>
    <submittedName>
        <fullName evidence="2">Uncharacterized protein</fullName>
    </submittedName>
</protein>
<sequence>MSSSRHLLPCHHFCVCRECLEEIDPTMEEQRLVDPRLLKARKYLETWSTLSQDELMQVKKLNGAFTALDSEDKLMEEVIATVGAFMVEMRSRAVVEALTSMDKVRRNSAQLCALAVVVVVGGDVAAAACWTIASAATRAPT</sequence>
<comment type="caution">
    <text evidence="2">The sequence shown here is derived from an EMBL/GenBank/DDBJ whole genome shotgun (WGS) entry which is preliminary data.</text>
</comment>
<keyword evidence="1" id="KW-0812">Transmembrane</keyword>
<keyword evidence="1" id="KW-1133">Transmembrane helix</keyword>
<dbReference type="AlphaFoldDB" id="A0A8J5JCX8"/>
<name>A0A8J5JCX8_9STRA</name>
<evidence type="ECO:0000313" key="2">
    <source>
        <dbReference type="EMBL" id="KAG6976105.1"/>
    </source>
</evidence>
<keyword evidence="1" id="KW-0472">Membrane</keyword>
<proteinExistence type="predicted"/>
<accession>A0A8J5JCX8</accession>
<evidence type="ECO:0000313" key="3">
    <source>
        <dbReference type="Proteomes" id="UP000709295"/>
    </source>
</evidence>
<gene>
    <name evidence="2" type="ORF">JG688_00001706</name>
</gene>
<dbReference type="EMBL" id="JAENGY010000040">
    <property type="protein sequence ID" value="KAG6976105.1"/>
    <property type="molecule type" value="Genomic_DNA"/>
</dbReference>
<keyword evidence="3" id="KW-1185">Reference proteome</keyword>